<evidence type="ECO:0000256" key="3">
    <source>
        <dbReference type="ARBA" id="ARBA00022989"/>
    </source>
</evidence>
<dbReference type="InterPro" id="IPR011701">
    <property type="entry name" value="MFS"/>
</dbReference>
<feature type="transmembrane region" description="Helical" evidence="5">
    <location>
        <begin position="276"/>
        <end position="294"/>
    </location>
</feature>
<dbReference type="PANTHER" id="PTHR11662">
    <property type="entry name" value="SOLUTE CARRIER FAMILY 17"/>
    <property type="match status" value="1"/>
</dbReference>
<feature type="transmembrane region" description="Helical" evidence="5">
    <location>
        <begin position="314"/>
        <end position="335"/>
    </location>
</feature>
<dbReference type="PROSITE" id="PS50850">
    <property type="entry name" value="MFS"/>
    <property type="match status" value="1"/>
</dbReference>
<feature type="transmembrane region" description="Helical" evidence="5">
    <location>
        <begin position="183"/>
        <end position="203"/>
    </location>
</feature>
<feature type="transmembrane region" description="Helical" evidence="5">
    <location>
        <begin position="381"/>
        <end position="399"/>
    </location>
</feature>
<dbReference type="Gene3D" id="1.20.1250.20">
    <property type="entry name" value="MFS general substrate transporter like domains"/>
    <property type="match status" value="2"/>
</dbReference>
<reference evidence="7 8" key="1">
    <citation type="submission" date="2024-02" db="EMBL/GenBank/DDBJ databases">
        <authorList>
            <person name="Daric V."/>
            <person name="Darras S."/>
        </authorList>
    </citation>
    <scope>NUCLEOTIDE SEQUENCE [LARGE SCALE GENOMIC DNA]</scope>
</reference>
<dbReference type="InterPro" id="IPR036259">
    <property type="entry name" value="MFS_trans_sf"/>
</dbReference>
<evidence type="ECO:0000256" key="5">
    <source>
        <dbReference type="SAM" id="Phobius"/>
    </source>
</evidence>
<protein>
    <recommendedName>
        <fullName evidence="6">Major facilitator superfamily (MFS) profile domain-containing protein</fullName>
    </recommendedName>
</protein>
<dbReference type="SUPFAM" id="SSF103473">
    <property type="entry name" value="MFS general substrate transporter"/>
    <property type="match status" value="1"/>
</dbReference>
<feature type="transmembrane region" description="Helical" evidence="5">
    <location>
        <begin position="27"/>
        <end position="45"/>
    </location>
</feature>
<keyword evidence="8" id="KW-1185">Reference proteome</keyword>
<feature type="transmembrane region" description="Helical" evidence="5">
    <location>
        <begin position="123"/>
        <end position="143"/>
    </location>
</feature>
<keyword evidence="3 5" id="KW-1133">Transmembrane helix</keyword>
<evidence type="ECO:0000313" key="7">
    <source>
        <dbReference type="EMBL" id="CAK8677550.1"/>
    </source>
</evidence>
<dbReference type="EMBL" id="CAWYQH010000046">
    <property type="protein sequence ID" value="CAK8677550.1"/>
    <property type="molecule type" value="Genomic_DNA"/>
</dbReference>
<evidence type="ECO:0000256" key="2">
    <source>
        <dbReference type="ARBA" id="ARBA00022692"/>
    </source>
</evidence>
<keyword evidence="2 5" id="KW-0812">Transmembrane</keyword>
<organism evidence="7 8">
    <name type="scientific">Clavelina lepadiformis</name>
    <name type="common">Light-bulb sea squirt</name>
    <name type="synonym">Ascidia lepadiformis</name>
    <dbReference type="NCBI Taxonomy" id="159417"/>
    <lineage>
        <taxon>Eukaryota</taxon>
        <taxon>Metazoa</taxon>
        <taxon>Chordata</taxon>
        <taxon>Tunicata</taxon>
        <taxon>Ascidiacea</taxon>
        <taxon>Aplousobranchia</taxon>
        <taxon>Clavelinidae</taxon>
        <taxon>Clavelina</taxon>
    </lineage>
</organism>
<dbReference type="PANTHER" id="PTHR11662:SF399">
    <property type="entry name" value="FI19708P1-RELATED"/>
    <property type="match status" value="1"/>
</dbReference>
<sequence length="499" mass="54006">MTGSESKNNKVDDEIQEQPTPGCYVKARYVLAFMGFLGMFNVYSLRTNLSVAIVAMVNSTDDSGNESDTCPDRGQSAGNSTNSNGIYDWNSAEQGLLLGCYFYGYIVSNIPGAWLSKRYGFKIVLGSAMFFSSIITLFTPLAANSSFELLVALRVILGFFQGVSFPSMQGAWSYWAPPMERSALVSVHISGSSFGTCVTLPIAGVIADTLGWEAVFYFTGGVSLLWTLVWFAIIYNKPSEHPRISDEEKAYITESIGIEKQKVEGVKVRTPWKSMLTSLPILAIICGHFASNWGNYTLLTMLPTYLSSILKFDLTASGALSSLPYILQWIFTFFGGMATDVIRKNNVTSTVAIRKINTTLGLAVPALFIVLAGYIGCNATAAIAFFTMSVAFNALTVPGCKANTIDIAPKYGGIVYGISNTVANISGFLAPQVVGLLLLDGNNLGQWQLVFWISAAFYLFGAIMYLIFGSGVEQSWAKGHVLKGKILGEGVEGLFDATL</sequence>
<dbReference type="InterPro" id="IPR020846">
    <property type="entry name" value="MFS_dom"/>
</dbReference>
<proteinExistence type="predicted"/>
<evidence type="ECO:0000313" key="8">
    <source>
        <dbReference type="Proteomes" id="UP001642483"/>
    </source>
</evidence>
<comment type="subcellular location">
    <subcellularLocation>
        <location evidence="1">Membrane</location>
        <topology evidence="1">Multi-pass membrane protein</topology>
    </subcellularLocation>
</comment>
<dbReference type="CDD" id="cd17318">
    <property type="entry name" value="MFS_SLC17"/>
    <property type="match status" value="1"/>
</dbReference>
<feature type="transmembrane region" description="Helical" evidence="5">
    <location>
        <begin position="411"/>
        <end position="429"/>
    </location>
</feature>
<gene>
    <name evidence="7" type="ORF">CVLEPA_LOCUS6919</name>
</gene>
<evidence type="ECO:0000256" key="4">
    <source>
        <dbReference type="ARBA" id="ARBA00023136"/>
    </source>
</evidence>
<feature type="transmembrane region" description="Helical" evidence="5">
    <location>
        <begin position="356"/>
        <end position="375"/>
    </location>
</feature>
<feature type="domain" description="Major facilitator superfamily (MFS) profile" evidence="6">
    <location>
        <begin position="27"/>
        <end position="473"/>
    </location>
</feature>
<feature type="transmembrane region" description="Helical" evidence="5">
    <location>
        <begin position="149"/>
        <end position="171"/>
    </location>
</feature>
<accession>A0ABP0FGK0</accession>
<evidence type="ECO:0000259" key="6">
    <source>
        <dbReference type="PROSITE" id="PS50850"/>
    </source>
</evidence>
<comment type="caution">
    <text evidence="7">The sequence shown here is derived from an EMBL/GenBank/DDBJ whole genome shotgun (WGS) entry which is preliminary data.</text>
</comment>
<dbReference type="Proteomes" id="UP001642483">
    <property type="component" value="Unassembled WGS sequence"/>
</dbReference>
<dbReference type="Pfam" id="PF07690">
    <property type="entry name" value="MFS_1"/>
    <property type="match status" value="1"/>
</dbReference>
<name>A0ABP0FGK0_CLALP</name>
<dbReference type="InterPro" id="IPR050382">
    <property type="entry name" value="MFS_Na/Anion_cotransporter"/>
</dbReference>
<evidence type="ECO:0000256" key="1">
    <source>
        <dbReference type="ARBA" id="ARBA00004141"/>
    </source>
</evidence>
<keyword evidence="4 5" id="KW-0472">Membrane</keyword>
<feature type="transmembrane region" description="Helical" evidence="5">
    <location>
        <begin position="215"/>
        <end position="235"/>
    </location>
</feature>
<feature type="transmembrane region" description="Helical" evidence="5">
    <location>
        <begin position="449"/>
        <end position="468"/>
    </location>
</feature>